<dbReference type="PROSITE" id="PS00916">
    <property type="entry name" value="PI3_4_KINASE_2"/>
    <property type="match status" value="1"/>
</dbReference>
<evidence type="ECO:0000256" key="3">
    <source>
        <dbReference type="ARBA" id="ARBA00022679"/>
    </source>
</evidence>
<dbReference type="SUPFAM" id="SSF56112">
    <property type="entry name" value="Protein kinase-like (PK-like)"/>
    <property type="match status" value="1"/>
</dbReference>
<dbReference type="EnsemblMetazoa" id="PPA30049.1">
    <property type="protein sequence ID" value="PPA30049.1"/>
    <property type="gene ID" value="WBGene00202917"/>
</dbReference>
<dbReference type="InterPro" id="IPR003152">
    <property type="entry name" value="FATC_dom"/>
</dbReference>
<evidence type="ECO:0000256" key="6">
    <source>
        <dbReference type="ARBA" id="ARBA00022777"/>
    </source>
</evidence>
<dbReference type="FunFam" id="1.10.1070.11:FF:000040">
    <property type="entry name" value="Serine/threonine-protein kinase TOR"/>
    <property type="match status" value="1"/>
</dbReference>
<dbReference type="CDD" id="cd05169">
    <property type="entry name" value="PIKKc_TOR"/>
    <property type="match status" value="1"/>
</dbReference>
<dbReference type="InterPro" id="IPR026683">
    <property type="entry name" value="TOR_cat"/>
</dbReference>
<evidence type="ECO:0000256" key="7">
    <source>
        <dbReference type="ARBA" id="ARBA00022840"/>
    </source>
</evidence>
<dbReference type="InterPro" id="IPR011989">
    <property type="entry name" value="ARM-like"/>
</dbReference>
<dbReference type="GO" id="GO:0110078">
    <property type="term" value="C:TTT Hsp90 cochaperone complex"/>
    <property type="evidence" value="ECO:0007669"/>
    <property type="project" value="InterPro"/>
</dbReference>
<protein>
    <recommendedName>
        <fullName evidence="11">Serine/threonine-protein kinase TOR</fullName>
        <ecNumber evidence="11">2.7.11.1</ecNumber>
    </recommendedName>
</protein>
<evidence type="ECO:0000256" key="8">
    <source>
        <dbReference type="ARBA" id="ARBA00034736"/>
    </source>
</evidence>
<dbReference type="Pfam" id="PF00454">
    <property type="entry name" value="PI3_PI4_kinase"/>
    <property type="match status" value="1"/>
</dbReference>
<name>A0A2A6CCJ5_PRIPA</name>
<evidence type="ECO:0000256" key="9">
    <source>
        <dbReference type="ARBA" id="ARBA00047899"/>
    </source>
</evidence>
<dbReference type="GO" id="GO:0004674">
    <property type="term" value="F:protein serine/threonine kinase activity"/>
    <property type="evidence" value="ECO:0000318"/>
    <property type="project" value="GO_Central"/>
</dbReference>
<dbReference type="SMART" id="SM01345">
    <property type="entry name" value="Rapamycin_bind"/>
    <property type="match status" value="1"/>
</dbReference>
<dbReference type="SMART" id="SM00146">
    <property type="entry name" value="PI3Kc"/>
    <property type="match status" value="1"/>
</dbReference>
<dbReference type="PROSITE" id="PS51189">
    <property type="entry name" value="FAT"/>
    <property type="match status" value="1"/>
</dbReference>
<dbReference type="InterPro" id="IPR050517">
    <property type="entry name" value="DDR_Repair_Kinase"/>
</dbReference>
<dbReference type="GO" id="GO:0005634">
    <property type="term" value="C:nucleus"/>
    <property type="evidence" value="ECO:0000318"/>
    <property type="project" value="GO_Central"/>
</dbReference>
<dbReference type="Proteomes" id="UP000005239">
    <property type="component" value="Unassembled WGS sequence"/>
</dbReference>
<dbReference type="InterPro" id="IPR009076">
    <property type="entry name" value="FRB_dom"/>
</dbReference>
<comment type="similarity">
    <text evidence="8">Belongs to the TTI2 family.</text>
</comment>
<reference evidence="13" key="1">
    <citation type="journal article" date="2008" name="Nat. Genet.">
        <title>The Pristionchus pacificus genome provides a unique perspective on nematode lifestyle and parasitism.</title>
        <authorList>
            <person name="Dieterich C."/>
            <person name="Clifton S.W."/>
            <person name="Schuster L.N."/>
            <person name="Chinwalla A."/>
            <person name="Delehaunty K."/>
            <person name="Dinkelacker I."/>
            <person name="Fulton L."/>
            <person name="Fulton R."/>
            <person name="Godfrey J."/>
            <person name="Minx P."/>
            <person name="Mitreva M."/>
            <person name="Roeseler W."/>
            <person name="Tian H."/>
            <person name="Witte H."/>
            <person name="Yang S.P."/>
            <person name="Wilson R.K."/>
            <person name="Sommer R.J."/>
        </authorList>
    </citation>
    <scope>NUCLEOTIDE SEQUENCE [LARGE SCALE GENOMIC DNA]</scope>
    <source>
        <strain evidence="13">PS312</strain>
    </source>
</reference>
<evidence type="ECO:0000256" key="1">
    <source>
        <dbReference type="ARBA" id="ARBA00011031"/>
    </source>
</evidence>
<dbReference type="GO" id="GO:0038202">
    <property type="term" value="P:TORC1 signaling"/>
    <property type="evidence" value="ECO:0000318"/>
    <property type="project" value="GO_Central"/>
</dbReference>
<dbReference type="InterPro" id="IPR000403">
    <property type="entry name" value="PI3/4_kinase_cat_dom"/>
</dbReference>
<dbReference type="GO" id="GO:0002119">
    <property type="term" value="P:nematode larval development"/>
    <property type="evidence" value="ECO:0007669"/>
    <property type="project" value="EnsemblMetazoa"/>
</dbReference>
<keyword evidence="6 11" id="KW-0418">Kinase</keyword>
<organism evidence="12 13">
    <name type="scientific">Pristionchus pacificus</name>
    <name type="common">Parasitic nematode worm</name>
    <dbReference type="NCBI Taxonomy" id="54126"/>
    <lineage>
        <taxon>Eukaryota</taxon>
        <taxon>Metazoa</taxon>
        <taxon>Ecdysozoa</taxon>
        <taxon>Nematoda</taxon>
        <taxon>Chromadorea</taxon>
        <taxon>Rhabditida</taxon>
        <taxon>Rhabditina</taxon>
        <taxon>Diplogasteromorpha</taxon>
        <taxon>Diplogasteroidea</taxon>
        <taxon>Neodiplogasteridae</taxon>
        <taxon>Pristionchus</taxon>
    </lineage>
</organism>
<dbReference type="InterPro" id="IPR036940">
    <property type="entry name" value="PI3/4_kinase_cat_sf"/>
</dbReference>
<dbReference type="PANTHER" id="PTHR11139">
    <property type="entry name" value="ATAXIA TELANGIECTASIA MUTATED ATM -RELATED"/>
    <property type="match status" value="1"/>
</dbReference>
<comment type="catalytic activity">
    <reaction evidence="9 11">
        <text>L-threonyl-[protein] + ATP = O-phospho-L-threonyl-[protein] + ADP + H(+)</text>
        <dbReference type="Rhea" id="RHEA:46608"/>
        <dbReference type="Rhea" id="RHEA-COMP:11060"/>
        <dbReference type="Rhea" id="RHEA-COMP:11605"/>
        <dbReference type="ChEBI" id="CHEBI:15378"/>
        <dbReference type="ChEBI" id="CHEBI:30013"/>
        <dbReference type="ChEBI" id="CHEBI:30616"/>
        <dbReference type="ChEBI" id="CHEBI:61977"/>
        <dbReference type="ChEBI" id="CHEBI:456216"/>
        <dbReference type="EC" id="2.7.11.1"/>
    </reaction>
</comment>
<dbReference type="Pfam" id="PF11865">
    <property type="entry name" value="mTOR_dom"/>
    <property type="match status" value="1"/>
</dbReference>
<dbReference type="EC" id="2.7.11.1" evidence="11"/>
<gene>
    <name evidence="12" type="primary">WBGene00202917</name>
</gene>
<evidence type="ECO:0000256" key="5">
    <source>
        <dbReference type="ARBA" id="ARBA00022741"/>
    </source>
</evidence>
<dbReference type="GO" id="GO:0045727">
    <property type="term" value="P:positive regulation of translation"/>
    <property type="evidence" value="ECO:0007669"/>
    <property type="project" value="EnsemblMetazoa"/>
</dbReference>
<keyword evidence="4" id="KW-0677">Repeat</keyword>
<comment type="catalytic activity">
    <reaction evidence="10">
        <text>L-seryl-[protein] + ATP = O-phospho-L-seryl-[protein] + ADP + H(+)</text>
        <dbReference type="Rhea" id="RHEA:17989"/>
        <dbReference type="Rhea" id="RHEA-COMP:9863"/>
        <dbReference type="Rhea" id="RHEA-COMP:11604"/>
        <dbReference type="ChEBI" id="CHEBI:15378"/>
        <dbReference type="ChEBI" id="CHEBI:29999"/>
        <dbReference type="ChEBI" id="CHEBI:30616"/>
        <dbReference type="ChEBI" id="CHEBI:83421"/>
        <dbReference type="ChEBI" id="CHEBI:456216"/>
        <dbReference type="EC" id="2.7.11.1"/>
    </reaction>
</comment>
<dbReference type="FunFam" id="3.30.1010.10:FF:000006">
    <property type="entry name" value="Serine/threonine-protein kinase TOR"/>
    <property type="match status" value="1"/>
</dbReference>
<dbReference type="Gene3D" id="3.30.1010.10">
    <property type="entry name" value="Phosphatidylinositol 3-kinase Catalytic Subunit, Chain A, domain 4"/>
    <property type="match status" value="1"/>
</dbReference>
<dbReference type="SMART" id="SM01343">
    <property type="entry name" value="FATC"/>
    <property type="match status" value="1"/>
</dbReference>
<proteinExistence type="inferred from homology"/>
<dbReference type="InterPro" id="IPR057564">
    <property type="entry name" value="HEAT_ATR"/>
</dbReference>
<dbReference type="PANTHER" id="PTHR11139:SF9">
    <property type="entry name" value="SERINE_THREONINE-PROTEIN KINASE MTOR"/>
    <property type="match status" value="1"/>
</dbReference>
<dbReference type="Pfam" id="PF02260">
    <property type="entry name" value="FATC"/>
    <property type="match status" value="1"/>
</dbReference>
<keyword evidence="2 11" id="KW-0723">Serine/threonine-protein kinase</keyword>
<evidence type="ECO:0000256" key="10">
    <source>
        <dbReference type="ARBA" id="ARBA00048679"/>
    </source>
</evidence>
<dbReference type="InterPro" id="IPR003151">
    <property type="entry name" value="PIK-rel_kinase_FAT"/>
</dbReference>
<dbReference type="Gene3D" id="1.20.120.150">
    <property type="entry name" value="FKBP12-rapamycin binding domain"/>
    <property type="match status" value="1"/>
</dbReference>
<dbReference type="InterPro" id="IPR018936">
    <property type="entry name" value="PI3/4_kinase_CS"/>
</dbReference>
<dbReference type="SUPFAM" id="SSF47212">
    <property type="entry name" value="FKBP12-rapamycin-binding domain of FKBP-rapamycin-associated protein (FRAP)"/>
    <property type="match status" value="1"/>
</dbReference>
<dbReference type="PROSITE" id="PS00915">
    <property type="entry name" value="PI3_4_KINASE_1"/>
    <property type="match status" value="1"/>
</dbReference>
<sequence length="2391" mass="275174">MLTQRKRFESYCEVERNRENTGKGVATVYIRSIIERKGDERLKVINHLHKYLNGRFRDESNEFQQDFINHFGSKGEPFSTNTLYELINGKEDRNDRELSREAATLLIVVLAETMIRLEGGKRILRLSEYLLKAMIKMDESGLEFAARGLSFLIQLSKVYAAELVDKCLDQAYEWAHSENTRLASSILLRELALFTSTSFFLRVDSYFSYIFHMMRSPKVRVRLAAASSLHATLSLTSQREAKDKRKWYYTCYEEAFGTFIDNGEILSKDERFHCMLLTLNELLRIADGSIEREYIRAQQSIKVIRKDTVVGSPLEFILAERFMSTVVESRTAARIIEENISTIWERTMETRTSKQPYVISTLLEIIPRFSKWISSLQLGICIETIIALMSKQAESQLSLGLLILFNHSAAKKYIPSILSFVKEVLHNFKKKKNEVSSHSNIFILITLIVRSYGRDVSVEMKEILPLLLNYPLCTGLKTVLHEIYSQNEHWRIEVINGLLHQLSIILMGDSIVGKSISSLKPSQSMKIDTSTDNSDRLELAMRTFGEFNFNHTHLFTLIQCISESYLVCDSVFLRLSSVRCCIAMLRPFIHEYERTTSDNRNLIFTLIQSVLHRLVSVSVVDSDMSVRQCVIHEFSLGDASLLSLLSQPHLLESLRLSLRDESVEMREGTVSLLCKIGMLNPSLVFPRLRRVLLETIGQLINTKDAKMEEHCARLISHMVIQCPKFMRPYLRSVLEALLPKLKKDFRYDESIVHILNTISEVALVGGSEVVESMNELFPLLISFMTDSSSVSRREASLRTICHVSGSTTFAIDVYREYPQLMGILLSLMKTEMSQSTRRMTMRVLGTLGAIDPYTYKSFCQRVVSHCNSSISGLSLPTTNRILDSRQETIELFNYGKCAAEEFYSSITIANLMRMLQNDFYHNNYEEITNDLIVIVRLLPSNSPCISKLTSLLSIVDNKQRSHLDQVFSLIASLYKEDSTYKGTIIRVINSITSSLQSNMGSYTSEVIPFLLDGLKDTDVKIISICVMSIRAMRGSLSSHLHLIIPPMLTIIDDHSMEMSIRKESLDSLYMICEKEDLSDYSPPIIQMWSKAVCMKELEMSSMKLLTLMLSTKWKYLNVFQRSIECSLQSNSIDYPEYKKYLRENEEWIRWKGDSFPLPIEEESGERDSLVGNELDSHSRISRPLLFIPSSHSSSFNHKTTFEVFRRSIGVNRISSKEEWTEWIGKVRQTLIRSSPSPSIRSVSALTEVHSSLAIDLFNAAFLSVWCEMSEEMQNEITDILVEALSSNHSDVVQTILNLFEFMEHSDMGPLLISYQQLGKAAQEVKCYAKALRYKELEVKLEKKGEISLEDAHSLINFSNKLNLQEEAVGVITCVERQNGTISKVMRSRWYEKLNEWEKSLELLNECRIDREKEGLSMEEMDEEEWKCLEMLGKWNELNKKMEFYSGSSHRITVIGAKGKWMSGDWNGMEEYTDKVNENTLDGSFLRAVIAIKRDDYSKAHSYIQKCRDIHDVQLTGMANESYDRAYPAIVLLQELTELEEAIEYGLRPERRGRIALLWSRRLQGCRENVDQWNKLLMIRSLVLSPSEMNPLRIKYSSLCRSLNKMSQCRSQLTQILGLSSESSLYSVSTSHDKPHLVLALSKQLWMDDHKMSAISRLESLSRDFDRRPLSSHSEETRTIIAKTFLKLGEWNESIRSQITASIEGTNYQTEVESRLLNARVDAQSVTSEMILRHTWEDEEKDVAKVIYYYKKATEYDGEWHKGWHRLATAYFNTLNKRKRSEMSSNGEVKHCEYAIEAIRAFTKALQLASGSRLEDTLRLLSLWFEYGEDDHVFEALTHSNKSLPLIMWLEVIPQVMGRLDSSSKSGLLMQQVVLEVAKKYPQSLVYALTVGSKSSNEKRADNSSHVLSLLSKLYPNLVKEAKVVSDELVRCAILWHELWYEALEEASRLYFQEKDIRGMLEVLDPLHRMLDGGPTTLKEHSFYQIFKRIGIQLKTISSLDLNYISPILQKAKELELCVPATFDPSFPYLVPITIYSFSSHLHVITSKQRPRKMSMRGSDGKEYSFLLKGHEDPRQDERVMQFFGLINTLLLHNGDTSRRNVTIERYSITALSQKSGLIGWVPDCDTLHSLIKEYRERKKVDLLMEHKIMTSSTIHLDNLTIPQKIQLFEMSLRTSNGEELADILWLKSPSSEIWFERRTNYTRSMACMSMVGHILGLGDRHPSNVMLDRESGKIVHIDFGDCFEVAQTREKYPEKIPFRLTRMLIMAMEITGIEGNFRLTCERVFQVLRGKKDSLLAVLEAFVYDPLINWRLLDVNKRNPGEKKDTNKVDSNDVNEEVSRKVLDRIKLKLSGREFNMNEVTSIGDQVERLIEQATSHYNLAQSYIGWCPFW</sequence>
<dbReference type="PROSITE" id="PS51190">
    <property type="entry name" value="FATC"/>
    <property type="match status" value="1"/>
</dbReference>
<keyword evidence="3 11" id="KW-0808">Transferase</keyword>
<keyword evidence="13" id="KW-1185">Reference proteome</keyword>
<dbReference type="GO" id="GO:0031932">
    <property type="term" value="C:TORC2 complex"/>
    <property type="evidence" value="ECO:0000318"/>
    <property type="project" value="GO_Central"/>
</dbReference>
<dbReference type="SMART" id="SM01346">
    <property type="entry name" value="DUF3385"/>
    <property type="match status" value="1"/>
</dbReference>
<dbReference type="InterPro" id="IPR014009">
    <property type="entry name" value="PIK_FAT"/>
</dbReference>
<dbReference type="GO" id="GO:0048382">
    <property type="term" value="P:mesendoderm development"/>
    <property type="evidence" value="ECO:0007669"/>
    <property type="project" value="EnsemblMetazoa"/>
</dbReference>
<dbReference type="GO" id="GO:0031931">
    <property type="term" value="C:TORC1 complex"/>
    <property type="evidence" value="ECO:0000318"/>
    <property type="project" value="GO_Central"/>
</dbReference>
<dbReference type="PROSITE" id="PS50290">
    <property type="entry name" value="PI3_4_KINASE_3"/>
    <property type="match status" value="1"/>
</dbReference>
<evidence type="ECO:0000256" key="2">
    <source>
        <dbReference type="ARBA" id="ARBA00022527"/>
    </source>
</evidence>
<dbReference type="GO" id="GO:0044877">
    <property type="term" value="F:protein-containing complex binding"/>
    <property type="evidence" value="ECO:0007669"/>
    <property type="project" value="InterPro"/>
</dbReference>
<keyword evidence="5 11" id="KW-0547">Nucleotide-binding</keyword>
<dbReference type="SUPFAM" id="SSF48371">
    <property type="entry name" value="ARM repeat"/>
    <property type="match status" value="1"/>
</dbReference>
<dbReference type="InterPro" id="IPR024585">
    <property type="entry name" value="mTOR_dom"/>
</dbReference>
<dbReference type="Pfam" id="PF10521">
    <property type="entry name" value="Tti2"/>
    <property type="match status" value="1"/>
</dbReference>
<dbReference type="InterPro" id="IPR016024">
    <property type="entry name" value="ARM-type_fold"/>
</dbReference>
<evidence type="ECO:0000256" key="11">
    <source>
        <dbReference type="RuleBase" id="RU364109"/>
    </source>
</evidence>
<dbReference type="InterPro" id="IPR036738">
    <property type="entry name" value="FRB_sf"/>
</dbReference>
<dbReference type="GO" id="GO:0000492">
    <property type="term" value="P:box C/D snoRNP assembly"/>
    <property type="evidence" value="ECO:0007669"/>
    <property type="project" value="EnsemblMetazoa"/>
</dbReference>
<dbReference type="InterPro" id="IPR011009">
    <property type="entry name" value="Kinase-like_dom_sf"/>
</dbReference>
<accession>A0A2A6CCJ5</accession>
<evidence type="ECO:0000313" key="13">
    <source>
        <dbReference type="Proteomes" id="UP000005239"/>
    </source>
</evidence>
<dbReference type="GO" id="GO:0005524">
    <property type="term" value="F:ATP binding"/>
    <property type="evidence" value="ECO:0007669"/>
    <property type="project" value="UniProtKB-KW"/>
</dbReference>
<dbReference type="Pfam" id="PF23593">
    <property type="entry name" value="HEAT_ATR"/>
    <property type="match status" value="1"/>
</dbReference>
<dbReference type="InterPro" id="IPR018870">
    <property type="entry name" value="Tti2"/>
</dbReference>
<accession>A0A8R1UK26</accession>
<comment type="similarity">
    <text evidence="1 11">Belongs to the PI3/PI4-kinase family.</text>
</comment>
<dbReference type="Pfam" id="PF08771">
    <property type="entry name" value="FRB_dom"/>
    <property type="match status" value="1"/>
</dbReference>
<dbReference type="Gene3D" id="1.10.1070.11">
    <property type="entry name" value="Phosphatidylinositol 3-/4-kinase, catalytic domain"/>
    <property type="match status" value="1"/>
</dbReference>
<evidence type="ECO:0000256" key="4">
    <source>
        <dbReference type="ARBA" id="ARBA00022737"/>
    </source>
</evidence>
<evidence type="ECO:0000313" key="12">
    <source>
        <dbReference type="EnsemblMetazoa" id="PPA30049.1"/>
    </source>
</evidence>
<dbReference type="GO" id="GO:0016242">
    <property type="term" value="P:negative regulation of macroautophagy"/>
    <property type="evidence" value="ECO:0000318"/>
    <property type="project" value="GO_Central"/>
</dbReference>
<dbReference type="Pfam" id="PF02259">
    <property type="entry name" value="FAT"/>
    <property type="match status" value="1"/>
</dbReference>
<keyword evidence="7 11" id="KW-0067">ATP-binding</keyword>
<dbReference type="GO" id="GO:0005737">
    <property type="term" value="C:cytoplasm"/>
    <property type="evidence" value="ECO:0000318"/>
    <property type="project" value="GO_Central"/>
</dbReference>
<reference evidence="12" key="2">
    <citation type="submission" date="2022-06" db="UniProtKB">
        <authorList>
            <consortium name="EnsemblMetazoa"/>
        </authorList>
    </citation>
    <scope>IDENTIFICATION</scope>
    <source>
        <strain evidence="12">PS312</strain>
    </source>
</reference>
<dbReference type="GO" id="GO:0008340">
    <property type="term" value="P:determination of adult lifespan"/>
    <property type="evidence" value="ECO:0007669"/>
    <property type="project" value="EnsemblMetazoa"/>
</dbReference>
<dbReference type="Gene3D" id="1.25.10.10">
    <property type="entry name" value="Leucine-rich Repeat Variant"/>
    <property type="match status" value="2"/>
</dbReference>